<feature type="transmembrane region" description="Helical" evidence="9">
    <location>
        <begin position="21"/>
        <end position="42"/>
    </location>
</feature>
<dbReference type="Gene3D" id="3.40.50.2300">
    <property type="match status" value="3"/>
</dbReference>
<dbReference type="NCBIfam" id="TIGR00229">
    <property type="entry name" value="sensory_box"/>
    <property type="match status" value="3"/>
</dbReference>
<evidence type="ECO:0000256" key="6">
    <source>
        <dbReference type="PROSITE-ProRule" id="PRU00169"/>
    </source>
</evidence>
<keyword evidence="15" id="KW-1185">Reference proteome</keyword>
<sequence length="1421" mass="159929">MNATIIREKVKDTFTNTFKSTAVLFVAMLLSSMLLTWLVSSFDSKSLPVYWLLIVGLTSLLLVSSVLVYRNLKKTARDSSHFAQNRAIIKTAAECIFTMDGNQVIQSFNPAAESLFQYTEKEIKGKHIDFLLSDDFVHNANDTTECSKNTKNAQLIGKDQRVLARKKDGTLFNVNVSIAEIQIGAQFTLAGIMRDLSEETRQQEEIEKRTQEIEKQHWIKTAISKVYDVTKGVQDIDALTAILSGVISKLLEASVGTFYLNQGLFDCDSDELKLYGSYAFKNTKGLPETLKFGEGLVGQCAFEGEPITIKDIPENYIEVNSSSGKSIPNEITIIPIKHNSEIIGVMEFGTIGSFSEVQQEFVKEICSSIGIIIKGVVERAKTEELSIEINNQISAINRSNAAIEFDLDGNILTANSLFLDLMGYSLDEIKGKHHEIFVEAEYAKSKEYKTFWKELKKGEFKQGEFERWGREKQSVWIQGSYNPIFDVEGEPYKVLKVAVDITKQKEQQIKTDELSIEINNQISAINRSNAAIEFDLDGHVLSANDLFLNLMGYTLDDIQGKHHKMFVGNTYSKSREYQGFWKELKQGEFKQGEFERRGKDNKTVWIQGSYNPILDVEGQPYKVLKIAVDITEQKKIQFEVQKQKEIVEAQEEELRVSNEELTKQANQLQASEEELRQQQEELEKANVLLEEKAQQLEEQHLYTVEKNAALEQAQAALVLKSEELEKSGRYKSEFLANMSHELRTPLNSVIILSKLLQDNKTENLTEKQIEFAQIINKSGEDLLSLINEVLDLAKVESGKIELEIESEDIIRYAEDSKKTFVAIAQDKGVDFVLNIDKSLPETFTTDKQRLNQVIKNLLSNAFKFTEENGTVTLDFKKSRTLPKFTSPSLLKQEQVLQISVTDTGIGIAKEKLGSVFEAFVQEDGTTQRKYGGTGLGLSISKELVKLLGGEIFVESEVGKGSTFTLFLPFDCSEVVQQATAENKEPEEQSTEQEDSKVLETPEMDEKTASGNKKKALGKKLEAVIADDRDQLQEGDNTILVVEDDLQFAKVLLDQARENGFKVVVTDQGDKALQHVEVYNPKAIILDMQLPVMDGWTVLKKLKASKENAHIPVHVISGIDKTKLGLEMGAVEYLVKPIALDTLEQTFSLISESISTNDVKKVLIIEDDELNNQALQEMIKSKRLDAIAAKNAKDARKLFKSEHPDLVVLDLGLPDIDGIELLSELKMQKKEVPVIVFTGRELTKKELKQIERHKDTSVVLKTTKSYDRLSEETELFMNMLNATQTDYQVLPPKEFGSEDIIKGKRILIVDDDMRNIYALETVLEDAEVVVTIATNGAEAVEEVKNGEFDAVLMDIMMPVMDGYEATKKIRGMGHTKLPIIALTAKAMKGDREKCLEAGVSDYMSKPLDVEKLMSLLRVWLYN</sequence>
<dbReference type="SUPFAM" id="SSF55874">
    <property type="entry name" value="ATPase domain of HSP90 chaperone/DNA topoisomerase II/histidine kinase"/>
    <property type="match status" value="1"/>
</dbReference>
<evidence type="ECO:0000256" key="7">
    <source>
        <dbReference type="SAM" id="Coils"/>
    </source>
</evidence>
<dbReference type="Gene3D" id="3.30.450.20">
    <property type="entry name" value="PAS domain"/>
    <property type="match status" value="3"/>
</dbReference>
<feature type="transmembrane region" description="Helical" evidence="9">
    <location>
        <begin position="48"/>
        <end position="69"/>
    </location>
</feature>
<accession>A0ABY2WL48</accession>
<feature type="domain" description="PAC" evidence="13">
    <location>
        <begin position="461"/>
        <end position="513"/>
    </location>
</feature>
<dbReference type="InterPro" id="IPR003594">
    <property type="entry name" value="HATPase_dom"/>
</dbReference>
<dbReference type="SUPFAM" id="SSF55785">
    <property type="entry name" value="PYP-like sensor domain (PAS domain)"/>
    <property type="match status" value="3"/>
</dbReference>
<evidence type="ECO:0000256" key="1">
    <source>
        <dbReference type="ARBA" id="ARBA00000085"/>
    </source>
</evidence>
<dbReference type="SUPFAM" id="SSF55781">
    <property type="entry name" value="GAF domain-like"/>
    <property type="match status" value="1"/>
</dbReference>
<dbReference type="PROSITE" id="PS50110">
    <property type="entry name" value="RESPONSE_REGULATORY"/>
    <property type="match status" value="3"/>
</dbReference>
<organism evidence="14 15">
    <name type="scientific">Flagellimonas algicola</name>
    <dbReference type="NCBI Taxonomy" id="2583815"/>
    <lineage>
        <taxon>Bacteria</taxon>
        <taxon>Pseudomonadati</taxon>
        <taxon>Bacteroidota</taxon>
        <taxon>Flavobacteriia</taxon>
        <taxon>Flavobacteriales</taxon>
        <taxon>Flavobacteriaceae</taxon>
        <taxon>Flagellimonas</taxon>
    </lineage>
</organism>
<dbReference type="InterPro" id="IPR001789">
    <property type="entry name" value="Sig_transdc_resp-reg_receiver"/>
</dbReference>
<feature type="modified residue" description="4-aspartylphosphate" evidence="6">
    <location>
        <position position="1086"/>
    </location>
</feature>
<dbReference type="Pfam" id="PF13426">
    <property type="entry name" value="PAS_9"/>
    <property type="match status" value="1"/>
</dbReference>
<evidence type="ECO:0000256" key="5">
    <source>
        <dbReference type="ARBA" id="ARBA00022777"/>
    </source>
</evidence>
<dbReference type="Pfam" id="PF00512">
    <property type="entry name" value="HisKA"/>
    <property type="match status" value="1"/>
</dbReference>
<dbReference type="InterPro" id="IPR001610">
    <property type="entry name" value="PAC"/>
</dbReference>
<dbReference type="Pfam" id="PF02518">
    <property type="entry name" value="HATPase_c"/>
    <property type="match status" value="1"/>
</dbReference>
<dbReference type="InterPro" id="IPR003018">
    <property type="entry name" value="GAF"/>
</dbReference>
<dbReference type="SMART" id="SM00388">
    <property type="entry name" value="HisKA"/>
    <property type="match status" value="1"/>
</dbReference>
<evidence type="ECO:0000256" key="2">
    <source>
        <dbReference type="ARBA" id="ARBA00012438"/>
    </source>
</evidence>
<dbReference type="SMART" id="SM00448">
    <property type="entry name" value="REC"/>
    <property type="match status" value="3"/>
</dbReference>
<evidence type="ECO:0000313" key="14">
    <source>
        <dbReference type="EMBL" id="TMU55569.1"/>
    </source>
</evidence>
<evidence type="ECO:0000256" key="8">
    <source>
        <dbReference type="SAM" id="MobiDB-lite"/>
    </source>
</evidence>
<keyword evidence="7" id="KW-0175">Coiled coil</keyword>
<feature type="domain" description="Response regulatory" evidence="11">
    <location>
        <begin position="1160"/>
        <end position="1275"/>
    </location>
</feature>
<dbReference type="InterPro" id="IPR003661">
    <property type="entry name" value="HisK_dim/P_dom"/>
</dbReference>
<dbReference type="InterPro" id="IPR036890">
    <property type="entry name" value="HATPase_C_sf"/>
</dbReference>
<dbReference type="PROSITE" id="PS50109">
    <property type="entry name" value="HIS_KIN"/>
    <property type="match status" value="1"/>
</dbReference>
<dbReference type="SUPFAM" id="SSF47384">
    <property type="entry name" value="Homodimeric domain of signal transducing histidine kinase"/>
    <property type="match status" value="1"/>
</dbReference>
<dbReference type="PROSITE" id="PS50113">
    <property type="entry name" value="PAC"/>
    <property type="match status" value="2"/>
</dbReference>
<feature type="coiled-coil region" evidence="7">
    <location>
        <begin position="189"/>
        <end position="216"/>
    </location>
</feature>
<feature type="domain" description="Histidine kinase" evidence="10">
    <location>
        <begin position="737"/>
        <end position="971"/>
    </location>
</feature>
<evidence type="ECO:0000259" key="12">
    <source>
        <dbReference type="PROSITE" id="PS50112"/>
    </source>
</evidence>
<dbReference type="InterPro" id="IPR005467">
    <property type="entry name" value="His_kinase_dom"/>
</dbReference>
<dbReference type="Gene3D" id="3.30.450.40">
    <property type="match status" value="1"/>
</dbReference>
<dbReference type="InterPro" id="IPR029016">
    <property type="entry name" value="GAF-like_dom_sf"/>
</dbReference>
<name>A0ABY2WL48_9FLAO</name>
<dbReference type="Gene3D" id="3.30.565.10">
    <property type="entry name" value="Histidine kinase-like ATPase, C-terminal domain"/>
    <property type="match status" value="1"/>
</dbReference>
<feature type="domain" description="PAS" evidence="12">
    <location>
        <begin position="81"/>
        <end position="135"/>
    </location>
</feature>
<dbReference type="PANTHER" id="PTHR43047">
    <property type="entry name" value="TWO-COMPONENT HISTIDINE PROTEIN KINASE"/>
    <property type="match status" value="1"/>
</dbReference>
<dbReference type="PRINTS" id="PR00344">
    <property type="entry name" value="BCTRLSENSOR"/>
</dbReference>
<feature type="modified residue" description="4-aspartylphosphate" evidence="6">
    <location>
        <position position="1353"/>
    </location>
</feature>
<evidence type="ECO:0000256" key="9">
    <source>
        <dbReference type="SAM" id="Phobius"/>
    </source>
</evidence>
<evidence type="ECO:0000259" key="13">
    <source>
        <dbReference type="PROSITE" id="PS50113"/>
    </source>
</evidence>
<protein>
    <recommendedName>
        <fullName evidence="2">histidine kinase</fullName>
        <ecNumber evidence="2">2.7.13.3</ecNumber>
    </recommendedName>
</protein>
<feature type="domain" description="PAS" evidence="12">
    <location>
        <begin position="406"/>
        <end position="432"/>
    </location>
</feature>
<keyword evidence="4" id="KW-0808">Transferase</keyword>
<dbReference type="PROSITE" id="PS50112">
    <property type="entry name" value="PAS"/>
    <property type="match status" value="3"/>
</dbReference>
<dbReference type="CDD" id="cd16922">
    <property type="entry name" value="HATPase_EvgS-ArcB-TorS-like"/>
    <property type="match status" value="1"/>
</dbReference>
<dbReference type="Pfam" id="PF08447">
    <property type="entry name" value="PAS_3"/>
    <property type="match status" value="2"/>
</dbReference>
<gene>
    <name evidence="14" type="ORF">FGG15_15490</name>
</gene>
<dbReference type="InterPro" id="IPR036097">
    <property type="entry name" value="HisK_dim/P_sf"/>
</dbReference>
<dbReference type="InterPro" id="IPR004358">
    <property type="entry name" value="Sig_transdc_His_kin-like_C"/>
</dbReference>
<feature type="region of interest" description="Disordered" evidence="8">
    <location>
        <begin position="978"/>
        <end position="1012"/>
    </location>
</feature>
<evidence type="ECO:0000256" key="4">
    <source>
        <dbReference type="ARBA" id="ARBA00022679"/>
    </source>
</evidence>
<dbReference type="CDD" id="cd17546">
    <property type="entry name" value="REC_hyHK_CKI1_RcsC-like"/>
    <property type="match status" value="1"/>
</dbReference>
<dbReference type="InterPro" id="IPR035965">
    <property type="entry name" value="PAS-like_dom_sf"/>
</dbReference>
<feature type="modified residue" description="4-aspartylphosphate" evidence="6">
    <location>
        <position position="1209"/>
    </location>
</feature>
<dbReference type="EMBL" id="VCNI01000002">
    <property type="protein sequence ID" value="TMU55569.1"/>
    <property type="molecule type" value="Genomic_DNA"/>
</dbReference>
<dbReference type="Pfam" id="PF13185">
    <property type="entry name" value="GAF_2"/>
    <property type="match status" value="1"/>
</dbReference>
<evidence type="ECO:0000313" key="15">
    <source>
        <dbReference type="Proteomes" id="UP000751614"/>
    </source>
</evidence>
<dbReference type="CDD" id="cd00130">
    <property type="entry name" value="PAS"/>
    <property type="match status" value="3"/>
</dbReference>
<dbReference type="SMART" id="SM00387">
    <property type="entry name" value="HATPase_c"/>
    <property type="match status" value="1"/>
</dbReference>
<dbReference type="EC" id="2.7.13.3" evidence="2"/>
<feature type="compositionally biased region" description="Basic and acidic residues" evidence="8">
    <location>
        <begin position="993"/>
        <end position="1007"/>
    </location>
</feature>
<keyword evidence="5" id="KW-0418">Kinase</keyword>
<comment type="catalytic activity">
    <reaction evidence="1">
        <text>ATP + protein L-histidine = ADP + protein N-phospho-L-histidine.</text>
        <dbReference type="EC" id="2.7.13.3"/>
    </reaction>
</comment>
<keyword evidence="9" id="KW-1133">Transmembrane helix</keyword>
<dbReference type="InterPro" id="IPR000700">
    <property type="entry name" value="PAS-assoc_C"/>
</dbReference>
<keyword evidence="9" id="KW-0472">Membrane</keyword>
<feature type="coiled-coil region" evidence="7">
    <location>
        <begin position="640"/>
        <end position="699"/>
    </location>
</feature>
<dbReference type="InterPro" id="IPR011006">
    <property type="entry name" value="CheY-like_superfamily"/>
</dbReference>
<feature type="domain" description="Response regulatory" evidence="11">
    <location>
        <begin position="1037"/>
        <end position="1150"/>
    </location>
</feature>
<comment type="caution">
    <text evidence="14">The sequence shown here is derived from an EMBL/GenBank/DDBJ whole genome shotgun (WGS) entry which is preliminary data.</text>
</comment>
<evidence type="ECO:0000259" key="11">
    <source>
        <dbReference type="PROSITE" id="PS50110"/>
    </source>
</evidence>
<dbReference type="CDD" id="cd00082">
    <property type="entry name" value="HisKA"/>
    <property type="match status" value="1"/>
</dbReference>
<dbReference type="CDD" id="cd00156">
    <property type="entry name" value="REC"/>
    <property type="match status" value="1"/>
</dbReference>
<dbReference type="Pfam" id="PF00072">
    <property type="entry name" value="Response_reg"/>
    <property type="match status" value="3"/>
</dbReference>
<dbReference type="Gene3D" id="1.10.287.130">
    <property type="match status" value="1"/>
</dbReference>
<dbReference type="InterPro" id="IPR000014">
    <property type="entry name" value="PAS"/>
</dbReference>
<feature type="domain" description="PAS" evidence="12">
    <location>
        <begin position="535"/>
        <end position="561"/>
    </location>
</feature>
<reference evidence="14 15" key="1">
    <citation type="submission" date="2019-05" db="EMBL/GenBank/DDBJ databases">
        <title>Flagellimonas sp. AsT0115, sp. nov., isolated from a marine red algae, Asparagopsis taxiformis.</title>
        <authorList>
            <person name="Kim J."/>
            <person name="Jeong S.E."/>
            <person name="Jeon C.O."/>
        </authorList>
    </citation>
    <scope>NUCLEOTIDE SEQUENCE [LARGE SCALE GENOMIC DNA]</scope>
    <source>
        <strain evidence="14 15">AsT0115</strain>
    </source>
</reference>
<dbReference type="InterPro" id="IPR013655">
    <property type="entry name" value="PAS_fold_3"/>
</dbReference>
<keyword evidence="9" id="KW-0812">Transmembrane</keyword>
<proteinExistence type="predicted"/>
<keyword evidence="3 6" id="KW-0597">Phosphoprotein</keyword>
<dbReference type="SMART" id="SM00091">
    <property type="entry name" value="PAS"/>
    <property type="match status" value="3"/>
</dbReference>
<dbReference type="RefSeq" id="WP_138837857.1">
    <property type="nucleotide sequence ID" value="NZ_VCNI01000002.1"/>
</dbReference>
<dbReference type="SMART" id="SM00086">
    <property type="entry name" value="PAC"/>
    <property type="match status" value="3"/>
</dbReference>
<evidence type="ECO:0000256" key="3">
    <source>
        <dbReference type="ARBA" id="ARBA00022553"/>
    </source>
</evidence>
<dbReference type="Proteomes" id="UP000751614">
    <property type="component" value="Unassembled WGS sequence"/>
</dbReference>
<evidence type="ECO:0000259" key="10">
    <source>
        <dbReference type="PROSITE" id="PS50109"/>
    </source>
</evidence>
<dbReference type="PANTHER" id="PTHR43047:SF63">
    <property type="entry name" value="HISTIDINE KINASE"/>
    <property type="match status" value="1"/>
</dbReference>
<feature type="domain" description="Response regulatory" evidence="11">
    <location>
        <begin position="1304"/>
        <end position="1419"/>
    </location>
</feature>
<feature type="domain" description="PAC" evidence="13">
    <location>
        <begin position="590"/>
        <end position="642"/>
    </location>
</feature>
<dbReference type="SUPFAM" id="SSF52172">
    <property type="entry name" value="CheY-like"/>
    <property type="match status" value="3"/>
</dbReference>